<protein>
    <submittedName>
        <fullName evidence="3">tRNA 2-selenouridine synthase SelU</fullName>
        <ecNumber evidence="3">2.9.1.-</ecNumber>
    </submittedName>
</protein>
<organism evidence="3 4">
    <name type="scientific">Peptoclostridium litorale DSM 5388</name>
    <dbReference type="NCBI Taxonomy" id="1121324"/>
    <lineage>
        <taxon>Bacteria</taxon>
        <taxon>Bacillati</taxon>
        <taxon>Bacillota</taxon>
        <taxon>Clostridia</taxon>
        <taxon>Peptostreptococcales</taxon>
        <taxon>Peptoclostridiaceae</taxon>
        <taxon>Peptoclostridium</taxon>
    </lineage>
</organism>
<evidence type="ECO:0000313" key="3">
    <source>
        <dbReference type="EMBL" id="KDR95215.1"/>
    </source>
</evidence>
<dbReference type="SUPFAM" id="SSF52821">
    <property type="entry name" value="Rhodanese/Cell cycle control phosphatase"/>
    <property type="match status" value="1"/>
</dbReference>
<dbReference type="SMART" id="SM00450">
    <property type="entry name" value="RHOD"/>
    <property type="match status" value="1"/>
</dbReference>
<comment type="caution">
    <text evidence="3">The sequence shown here is derived from an EMBL/GenBank/DDBJ whole genome shotgun (WGS) entry which is preliminary data.</text>
</comment>
<evidence type="ECO:0000256" key="1">
    <source>
        <dbReference type="ARBA" id="ARBA00023266"/>
    </source>
</evidence>
<proteinExistence type="predicted"/>
<dbReference type="Proteomes" id="UP000027946">
    <property type="component" value="Unassembled WGS sequence"/>
</dbReference>
<feature type="domain" description="Rhodanese" evidence="2">
    <location>
        <begin position="13"/>
        <end position="135"/>
    </location>
</feature>
<dbReference type="eggNOG" id="COG2603">
    <property type="taxonomic scope" value="Bacteria"/>
</dbReference>
<dbReference type="OrthoDB" id="9808735at2"/>
<dbReference type="Pfam" id="PF26341">
    <property type="entry name" value="AAA_SelU"/>
    <property type="match status" value="1"/>
</dbReference>
<dbReference type="RefSeq" id="WP_038265323.1">
    <property type="nucleotide sequence ID" value="NZ_FSRH01000002.1"/>
</dbReference>
<evidence type="ECO:0000313" key="4">
    <source>
        <dbReference type="Proteomes" id="UP000027946"/>
    </source>
</evidence>
<dbReference type="GO" id="GO:0002098">
    <property type="term" value="P:tRNA wobble uridine modification"/>
    <property type="evidence" value="ECO:0007669"/>
    <property type="project" value="InterPro"/>
</dbReference>
<keyword evidence="1" id="KW-0711">Selenium</keyword>
<dbReference type="AlphaFoldDB" id="A0A069RGC6"/>
<sequence>MKNNIVEIEEAFKLKNTVFIDVRSPEEYIDNRIIGAVSIPLFDDYERKIVGTLYKNEGKENAIERGLEFVSAKLKDFYKEFCDVAMQHENIVVYCARGGMRSRSVVDLMNSVGIKAKQLKGGYKAYRNYVMDYFADLKSDSRFIVLHGLTGVGKTEILDELSDKGFSVLDLEGLAKNCGSVFGHICYEEDPPSQKLFESLIFDKLYNSNDKHIFVESESKRVGSVIVPQSIYEMIVSDDSAHILVEASEQTRIERLVNQYVSLSLKDDTKLLECISYLKKRLSKEKIALLSQCVEEKDYDAVAKELIIEYYDPLYKYSIEKYKYDCKVDSDDMEELMECIGEYVEHLKGACNE</sequence>
<dbReference type="SUPFAM" id="SSF52540">
    <property type="entry name" value="P-loop containing nucleoside triphosphate hydrolases"/>
    <property type="match status" value="1"/>
</dbReference>
<dbReference type="InterPro" id="IPR036873">
    <property type="entry name" value="Rhodanese-like_dom_sf"/>
</dbReference>
<dbReference type="EMBL" id="JJMM01000011">
    <property type="protein sequence ID" value="KDR95215.1"/>
    <property type="molecule type" value="Genomic_DNA"/>
</dbReference>
<dbReference type="Gene3D" id="3.40.250.10">
    <property type="entry name" value="Rhodanese-like domain"/>
    <property type="match status" value="1"/>
</dbReference>
<dbReference type="NCBIfam" id="NF008750">
    <property type="entry name" value="PRK11784.1-2"/>
    <property type="match status" value="1"/>
</dbReference>
<dbReference type="PROSITE" id="PS50206">
    <property type="entry name" value="RHODANESE_3"/>
    <property type="match status" value="1"/>
</dbReference>
<dbReference type="InterPro" id="IPR058840">
    <property type="entry name" value="AAA_SelU"/>
</dbReference>
<dbReference type="GO" id="GO:0043828">
    <property type="term" value="F:tRNA 2-selenouridine synthase activity"/>
    <property type="evidence" value="ECO:0007669"/>
    <property type="project" value="InterPro"/>
</dbReference>
<reference evidence="3 4" key="1">
    <citation type="submission" date="2014-03" db="EMBL/GenBank/DDBJ databases">
        <title>Genome sequence of Clostridium litorale W6, DSM 5388.</title>
        <authorList>
            <person name="Poehlein A."/>
            <person name="Jagirdar A."/>
            <person name="Khonsari B."/>
            <person name="Chibani C.M."/>
            <person name="Gutierrez Gutierrez D.A."/>
            <person name="Davydova E."/>
            <person name="Alghaithi H.S."/>
            <person name="Nair K.P."/>
            <person name="Dhamotharan K."/>
            <person name="Chandran L."/>
            <person name="G W."/>
            <person name="Daniel R."/>
        </authorList>
    </citation>
    <scope>NUCLEOTIDE SEQUENCE [LARGE SCALE GENOMIC DNA]</scope>
    <source>
        <strain evidence="3 4">W6</strain>
    </source>
</reference>
<dbReference type="PANTHER" id="PTHR30401:SF0">
    <property type="entry name" value="TRNA 2-SELENOURIDINE SYNTHASE"/>
    <property type="match status" value="1"/>
</dbReference>
<gene>
    <name evidence="3" type="primary">selU</name>
    <name evidence="3" type="ORF">CLIT_11c02440</name>
</gene>
<dbReference type="InterPro" id="IPR017582">
    <property type="entry name" value="SelU"/>
</dbReference>
<keyword evidence="4" id="KW-1185">Reference proteome</keyword>
<dbReference type="InterPro" id="IPR001763">
    <property type="entry name" value="Rhodanese-like_dom"/>
</dbReference>
<dbReference type="Pfam" id="PF00581">
    <property type="entry name" value="Rhodanese"/>
    <property type="match status" value="1"/>
</dbReference>
<evidence type="ECO:0000259" key="2">
    <source>
        <dbReference type="PROSITE" id="PS50206"/>
    </source>
</evidence>
<accession>A0A069RGC6</accession>
<dbReference type="NCBIfam" id="TIGR03167">
    <property type="entry name" value="tRNA_sel_U_synt"/>
    <property type="match status" value="1"/>
</dbReference>
<dbReference type="STRING" id="1121324.CLIT_11c02440"/>
<dbReference type="InterPro" id="IPR027417">
    <property type="entry name" value="P-loop_NTPase"/>
</dbReference>
<dbReference type="PANTHER" id="PTHR30401">
    <property type="entry name" value="TRNA 2-SELENOURIDINE SYNTHASE"/>
    <property type="match status" value="1"/>
</dbReference>
<name>A0A069RGC6_PEPLI</name>
<dbReference type="EC" id="2.9.1.-" evidence="3"/>
<dbReference type="Gene3D" id="3.40.50.300">
    <property type="entry name" value="P-loop containing nucleotide triphosphate hydrolases"/>
    <property type="match status" value="1"/>
</dbReference>
<keyword evidence="3" id="KW-0808">Transferase</keyword>